<evidence type="ECO:0000259" key="7">
    <source>
        <dbReference type="PROSITE" id="PS50850"/>
    </source>
</evidence>
<keyword evidence="9" id="KW-1185">Reference proteome</keyword>
<reference evidence="8 9" key="1">
    <citation type="submission" date="2024-09" db="EMBL/GenBank/DDBJ databases">
        <authorList>
            <person name="Sun Q."/>
            <person name="Mori K."/>
        </authorList>
    </citation>
    <scope>NUCLEOTIDE SEQUENCE [LARGE SCALE GENOMIC DNA]</scope>
    <source>
        <strain evidence="8 9">JCM 3331</strain>
    </source>
</reference>
<feature type="transmembrane region" description="Helical" evidence="6">
    <location>
        <begin position="207"/>
        <end position="227"/>
    </location>
</feature>
<dbReference type="InterPro" id="IPR011701">
    <property type="entry name" value="MFS"/>
</dbReference>
<name>A0ABV5R3N6_9ACTN</name>
<dbReference type="PROSITE" id="PS50850">
    <property type="entry name" value="MFS"/>
    <property type="match status" value="1"/>
</dbReference>
<keyword evidence="2 6" id="KW-0812">Transmembrane</keyword>
<evidence type="ECO:0000256" key="6">
    <source>
        <dbReference type="SAM" id="Phobius"/>
    </source>
</evidence>
<proteinExistence type="predicted"/>
<feature type="transmembrane region" description="Helical" evidence="6">
    <location>
        <begin position="18"/>
        <end position="42"/>
    </location>
</feature>
<evidence type="ECO:0000256" key="3">
    <source>
        <dbReference type="ARBA" id="ARBA00022989"/>
    </source>
</evidence>
<dbReference type="SUPFAM" id="SSF103473">
    <property type="entry name" value="MFS general substrate transporter"/>
    <property type="match status" value="1"/>
</dbReference>
<comment type="caution">
    <text evidence="8">The sequence shown here is derived from an EMBL/GenBank/DDBJ whole genome shotgun (WGS) entry which is preliminary data.</text>
</comment>
<dbReference type="Pfam" id="PF07690">
    <property type="entry name" value="MFS_1"/>
    <property type="match status" value="1"/>
</dbReference>
<dbReference type="RefSeq" id="WP_345518900.1">
    <property type="nucleotide sequence ID" value="NZ_BAAAXD010000050.1"/>
</dbReference>
<feature type="transmembrane region" description="Helical" evidence="6">
    <location>
        <begin position="173"/>
        <end position="195"/>
    </location>
</feature>
<evidence type="ECO:0000256" key="2">
    <source>
        <dbReference type="ARBA" id="ARBA00022692"/>
    </source>
</evidence>
<feature type="transmembrane region" description="Helical" evidence="6">
    <location>
        <begin position="407"/>
        <end position="427"/>
    </location>
</feature>
<comment type="subcellular location">
    <subcellularLocation>
        <location evidence="1">Cell membrane</location>
        <topology evidence="1">Multi-pass membrane protein</topology>
    </subcellularLocation>
</comment>
<evidence type="ECO:0000313" key="8">
    <source>
        <dbReference type="EMBL" id="MFB9572458.1"/>
    </source>
</evidence>
<dbReference type="PANTHER" id="PTHR23501">
    <property type="entry name" value="MAJOR FACILITATOR SUPERFAMILY"/>
    <property type="match status" value="1"/>
</dbReference>
<sequence length="521" mass="54347">MVVPQPEGPEAVLPRNRVIATVGVLLALALTSIDLSVVGAAMPKITEDLGGLRLYSWVGVGYSVAAAVILPIAGKLGDLFGRKPFLLTGLVGFLVTSFLCGAAQSMTQLVIYRGAQGLFAGILMANIYTVVADIYTPERRAQTQGIFFSVAGLSMVIGPPIGGVITDNLDWRWVFYINVPILLLSVLAIMAGVPYVKSRFSWRDIDFLGVALLIAGLVPILIGLSLAGDGHAWTSAEVLILLIGGAVVLVGFFLAENRAEHAIVPLSLFRGNQFSVLAVMSFFTAFAMMGAIFYVPLLMQGVLGSSATFAGSLLSPMMFALMIVPPIASKAITAVPRYRILGALAMALVAGGLFLLSTVDTGSGRGSTVVAMILLGIGIGISFPMATIVVQSAVAKEMIGVGTSQMQFWRMIAGPVSLALMGSILSLQLGRDATAADSVPPAQLADALHTVFLTATFIVLIGFVATLFLKEVPVRAMPSMMRRKKKPQPGAAGAEAAPAPQATEGSAGAPGTVRRTEAGEA</sequence>
<dbReference type="Proteomes" id="UP001589710">
    <property type="component" value="Unassembled WGS sequence"/>
</dbReference>
<feature type="region of interest" description="Disordered" evidence="5">
    <location>
        <begin position="479"/>
        <end position="521"/>
    </location>
</feature>
<dbReference type="InterPro" id="IPR020846">
    <property type="entry name" value="MFS_dom"/>
</dbReference>
<feature type="transmembrane region" description="Helical" evidence="6">
    <location>
        <begin position="447"/>
        <end position="469"/>
    </location>
</feature>
<dbReference type="EMBL" id="JBHMCG010000040">
    <property type="protein sequence ID" value="MFB9572458.1"/>
    <property type="molecule type" value="Genomic_DNA"/>
</dbReference>
<evidence type="ECO:0000256" key="4">
    <source>
        <dbReference type="ARBA" id="ARBA00023136"/>
    </source>
</evidence>
<evidence type="ECO:0000256" key="5">
    <source>
        <dbReference type="SAM" id="MobiDB-lite"/>
    </source>
</evidence>
<keyword evidence="4 6" id="KW-0472">Membrane</keyword>
<evidence type="ECO:0000313" key="9">
    <source>
        <dbReference type="Proteomes" id="UP001589710"/>
    </source>
</evidence>
<keyword evidence="3 6" id="KW-1133">Transmembrane helix</keyword>
<accession>A0ABV5R3N6</accession>
<feature type="transmembrane region" description="Helical" evidence="6">
    <location>
        <begin position="309"/>
        <end position="328"/>
    </location>
</feature>
<protein>
    <submittedName>
        <fullName evidence="8">MFS transporter</fullName>
    </submittedName>
</protein>
<feature type="transmembrane region" description="Helical" evidence="6">
    <location>
        <begin position="340"/>
        <end position="359"/>
    </location>
</feature>
<feature type="transmembrane region" description="Helical" evidence="6">
    <location>
        <begin position="233"/>
        <end position="255"/>
    </location>
</feature>
<feature type="transmembrane region" description="Helical" evidence="6">
    <location>
        <begin position="143"/>
        <end position="161"/>
    </location>
</feature>
<organism evidence="8 9">
    <name type="scientific">Streptomyces yanii</name>
    <dbReference type="NCBI Taxonomy" id="78510"/>
    <lineage>
        <taxon>Bacteria</taxon>
        <taxon>Bacillati</taxon>
        <taxon>Actinomycetota</taxon>
        <taxon>Actinomycetes</taxon>
        <taxon>Kitasatosporales</taxon>
        <taxon>Streptomycetaceae</taxon>
        <taxon>Streptomyces</taxon>
    </lineage>
</organism>
<dbReference type="PANTHER" id="PTHR23501:SF197">
    <property type="entry name" value="COMD"/>
    <property type="match status" value="1"/>
</dbReference>
<feature type="transmembrane region" description="Helical" evidence="6">
    <location>
        <begin position="85"/>
        <end position="104"/>
    </location>
</feature>
<dbReference type="Gene3D" id="1.20.1720.10">
    <property type="entry name" value="Multidrug resistance protein D"/>
    <property type="match status" value="1"/>
</dbReference>
<dbReference type="Gene3D" id="1.20.1250.20">
    <property type="entry name" value="MFS general substrate transporter like domains"/>
    <property type="match status" value="1"/>
</dbReference>
<dbReference type="InterPro" id="IPR036259">
    <property type="entry name" value="MFS_trans_sf"/>
</dbReference>
<dbReference type="PRINTS" id="PR01036">
    <property type="entry name" value="TCRTETB"/>
</dbReference>
<feature type="domain" description="Major facilitator superfamily (MFS) profile" evidence="7">
    <location>
        <begin position="20"/>
        <end position="474"/>
    </location>
</feature>
<feature type="transmembrane region" description="Helical" evidence="6">
    <location>
        <begin position="371"/>
        <end position="395"/>
    </location>
</feature>
<evidence type="ECO:0000256" key="1">
    <source>
        <dbReference type="ARBA" id="ARBA00004651"/>
    </source>
</evidence>
<feature type="transmembrane region" description="Helical" evidence="6">
    <location>
        <begin position="276"/>
        <end position="297"/>
    </location>
</feature>
<feature type="transmembrane region" description="Helical" evidence="6">
    <location>
        <begin position="54"/>
        <end position="73"/>
    </location>
</feature>
<feature type="compositionally biased region" description="Low complexity" evidence="5">
    <location>
        <begin position="488"/>
        <end position="502"/>
    </location>
</feature>
<gene>
    <name evidence="8" type="ORF">ACFFTL_09010</name>
</gene>
<feature type="transmembrane region" description="Helical" evidence="6">
    <location>
        <begin position="110"/>
        <end position="131"/>
    </location>
</feature>